<dbReference type="OrthoDB" id="9763644at2"/>
<keyword evidence="4" id="KW-1185">Reference proteome</keyword>
<proteinExistence type="predicted"/>
<gene>
    <name evidence="2" type="ORF">AWM72_06385</name>
    <name evidence="3" type="ORF">CYJ28_09650</name>
</gene>
<evidence type="ECO:0000313" key="2">
    <source>
        <dbReference type="EMBL" id="AMB94415.1"/>
    </source>
</evidence>
<dbReference type="SUPFAM" id="SSF56747">
    <property type="entry name" value="Prim-pol domain"/>
    <property type="match status" value="1"/>
</dbReference>
<dbReference type="EMBL" id="PKGY01000007">
    <property type="protein sequence ID" value="PKZ20738.1"/>
    <property type="molecule type" value="Genomic_DNA"/>
</dbReference>
<dbReference type="EMBL" id="CP014160">
    <property type="protein sequence ID" value="AMB94415.1"/>
    <property type="molecule type" value="Genomic_DNA"/>
</dbReference>
<dbReference type="Proteomes" id="UP000069912">
    <property type="component" value="Chromosome"/>
</dbReference>
<evidence type="ECO:0000313" key="5">
    <source>
        <dbReference type="Proteomes" id="UP000234239"/>
    </source>
</evidence>
<reference evidence="2 4" key="1">
    <citation type="journal article" date="2016" name="Genome Announc.">
        <title>Complete Genome Sequences of Aerococcus christensenii CCUG 28831T, Aerococcus sanguinicola CCUG 43001T, Aerococcus urinae CCUG 36881T, Aerococcus urinaeequi CCUG 28094T, Aerococcus urinaehominis CCUG 42038 BT, and Aerococcus viridans CCUG 4311T.</title>
        <authorList>
            <person name="Carkaci D."/>
            <person name="Dargis R."/>
            <person name="Nielsen X.C."/>
            <person name="Skovgaard O."/>
            <person name="Fuursted K."/>
            <person name="Christensen J.J."/>
        </authorList>
    </citation>
    <scope>NUCLEOTIDE SEQUENCE [LARGE SCALE GENOMIC DNA]</scope>
    <source>
        <strain evidence="2 4">CCUG43001</strain>
    </source>
</reference>
<evidence type="ECO:0000313" key="4">
    <source>
        <dbReference type="Proteomes" id="UP000069912"/>
    </source>
</evidence>
<protein>
    <submittedName>
        <fullName evidence="2">DNA primase</fullName>
    </submittedName>
</protein>
<evidence type="ECO:0000259" key="1">
    <source>
        <dbReference type="Pfam" id="PF09250"/>
    </source>
</evidence>
<accession>A0A0X8FBQ4</accession>
<dbReference type="RefSeq" id="WP_067975040.1">
    <property type="nucleotide sequence ID" value="NZ_CAJHKM010000010.1"/>
</dbReference>
<evidence type="ECO:0000313" key="3">
    <source>
        <dbReference type="EMBL" id="PKZ20738.1"/>
    </source>
</evidence>
<dbReference type="Pfam" id="PF09250">
    <property type="entry name" value="Prim-Pol"/>
    <property type="match status" value="1"/>
</dbReference>
<dbReference type="Proteomes" id="UP000234239">
    <property type="component" value="Unassembled WGS sequence"/>
</dbReference>
<feature type="domain" description="DNA primase/polymerase bifunctional N-terminal" evidence="1">
    <location>
        <begin position="7"/>
        <end position="152"/>
    </location>
</feature>
<reference evidence="3 5" key="3">
    <citation type="submission" date="2017-12" db="EMBL/GenBank/DDBJ databases">
        <title>Phylogenetic diversity of female urinary microbiome.</title>
        <authorList>
            <person name="Thomas-White K."/>
            <person name="Wolfe A.J."/>
        </authorList>
    </citation>
    <scope>NUCLEOTIDE SEQUENCE [LARGE SCALE GENOMIC DNA]</scope>
    <source>
        <strain evidence="3 5">UMB0139</strain>
    </source>
</reference>
<sequence>MNGYECALSLLQTGIQVIPMIEKMPMLKFANVPITEGFINYHASKYKQAQGLAVLCRGVWCVDFDTPKTYSEKHGLEAIKLIPYYDEFVANAKKTWQQTTPSGGSHVIFRKNEGINYSQHIGYLENVDIKAHDNNYFMLDGSKTNNGRYQSNKVAPICYKGDFEKRIFSRSGNYEQQTMDKYSAKNVLKNYDFSYIPSRRTGDGEGKRAYERIINGTSIMRNNDLFKAVSYAKTCKQPIEPLKCVIGTVKNGDEFTAKAWEATVNSALNR</sequence>
<reference evidence="4" key="2">
    <citation type="submission" date="2016-01" db="EMBL/GenBank/DDBJ databases">
        <title>Six Aerococcus type strain genome sequencing and assembly using PacBio and Illumina Hiseq.</title>
        <authorList>
            <person name="Carkaci D."/>
            <person name="Dargis R."/>
            <person name="Nielsen X.C."/>
            <person name="Skovgaard O."/>
            <person name="Fuursted K."/>
            <person name="Christensen J.J."/>
        </authorList>
    </citation>
    <scope>NUCLEOTIDE SEQUENCE [LARGE SCALE GENOMIC DNA]</scope>
    <source>
        <strain evidence="4">CCUG43001</strain>
    </source>
</reference>
<dbReference type="GeneID" id="92903691"/>
<dbReference type="AlphaFoldDB" id="A0A0X8FBQ4"/>
<dbReference type="InterPro" id="IPR015330">
    <property type="entry name" value="DNA_primase/pol_bifunc_N"/>
</dbReference>
<dbReference type="KEGG" id="asan:AWM72_06385"/>
<organism evidence="2 4">
    <name type="scientific">Aerococcus sanguinicola</name>
    <dbReference type="NCBI Taxonomy" id="119206"/>
    <lineage>
        <taxon>Bacteria</taxon>
        <taxon>Bacillati</taxon>
        <taxon>Bacillota</taxon>
        <taxon>Bacilli</taxon>
        <taxon>Lactobacillales</taxon>
        <taxon>Aerococcaceae</taxon>
        <taxon>Aerococcus</taxon>
    </lineage>
</organism>
<name>A0A0X8FBQ4_9LACT</name>